<accession>A0A1F8EYT0</accession>
<dbReference type="STRING" id="1802669.A2746_01600"/>
<dbReference type="GO" id="GO:0015935">
    <property type="term" value="C:small ribosomal subunit"/>
    <property type="evidence" value="ECO:0007669"/>
    <property type="project" value="InterPro"/>
</dbReference>
<keyword evidence="5 7" id="KW-0687">Ribonucleoprotein</keyword>
<dbReference type="InterPro" id="IPR018079">
    <property type="entry name" value="Ribosomal_uS4_CS"/>
</dbReference>
<keyword evidence="2 7" id="KW-0699">rRNA-binding</keyword>
<dbReference type="GO" id="GO:0042274">
    <property type="term" value="P:ribosomal small subunit biogenesis"/>
    <property type="evidence" value="ECO:0007669"/>
    <property type="project" value="TreeGrafter"/>
</dbReference>
<name>A0A1F8EYT0_9BACT</name>
<evidence type="ECO:0000313" key="12">
    <source>
        <dbReference type="Proteomes" id="UP000177419"/>
    </source>
</evidence>
<dbReference type="SMART" id="SM01390">
    <property type="entry name" value="Ribosomal_S4"/>
    <property type="match status" value="1"/>
</dbReference>
<dbReference type="Gene3D" id="1.10.1050.10">
    <property type="entry name" value="Ribosomal Protein S4 Delta 41, Chain A, domain 1"/>
    <property type="match status" value="1"/>
</dbReference>
<dbReference type="GO" id="GO:0006412">
    <property type="term" value="P:translation"/>
    <property type="evidence" value="ECO:0007669"/>
    <property type="project" value="UniProtKB-UniRule"/>
</dbReference>
<dbReference type="GO" id="GO:0003735">
    <property type="term" value="F:structural constituent of ribosome"/>
    <property type="evidence" value="ECO:0007669"/>
    <property type="project" value="InterPro"/>
</dbReference>
<dbReference type="FunFam" id="3.10.290.10:FF:000001">
    <property type="entry name" value="30S ribosomal protein S4"/>
    <property type="match status" value="1"/>
</dbReference>
<dbReference type="EMBL" id="MGJJ01000001">
    <property type="protein sequence ID" value="OGN06021.1"/>
    <property type="molecule type" value="Genomic_DNA"/>
</dbReference>
<comment type="function">
    <text evidence="7">With S5 and S12 plays an important role in translational accuracy.</text>
</comment>
<evidence type="ECO:0000259" key="10">
    <source>
        <dbReference type="SMART" id="SM01390"/>
    </source>
</evidence>
<evidence type="ECO:0000256" key="7">
    <source>
        <dbReference type="HAMAP-Rule" id="MF_01306"/>
    </source>
</evidence>
<organism evidence="11 12">
    <name type="scientific">Candidatus Yanofskybacteria bacterium RIFCSPHIGHO2_01_FULL_44_22</name>
    <dbReference type="NCBI Taxonomy" id="1802669"/>
    <lineage>
        <taxon>Bacteria</taxon>
        <taxon>Candidatus Yanofskyibacteriota</taxon>
    </lineage>
</organism>
<feature type="domain" description="RNA-binding S4" evidence="9">
    <location>
        <begin position="99"/>
        <end position="164"/>
    </location>
</feature>
<keyword evidence="4 7" id="KW-0689">Ribosomal protein</keyword>
<evidence type="ECO:0000256" key="4">
    <source>
        <dbReference type="ARBA" id="ARBA00022980"/>
    </source>
</evidence>
<dbReference type="InterPro" id="IPR022801">
    <property type="entry name" value="Ribosomal_uS4"/>
</dbReference>
<evidence type="ECO:0000256" key="6">
    <source>
        <dbReference type="ARBA" id="ARBA00035254"/>
    </source>
</evidence>
<evidence type="ECO:0000256" key="5">
    <source>
        <dbReference type="ARBA" id="ARBA00023274"/>
    </source>
</evidence>
<dbReference type="GO" id="GO:0019843">
    <property type="term" value="F:rRNA binding"/>
    <property type="evidence" value="ECO:0007669"/>
    <property type="project" value="UniProtKB-UniRule"/>
</dbReference>
<proteinExistence type="inferred from homology"/>
<dbReference type="AlphaFoldDB" id="A0A1F8EYT0"/>
<evidence type="ECO:0000256" key="3">
    <source>
        <dbReference type="ARBA" id="ARBA00022884"/>
    </source>
</evidence>
<protein>
    <recommendedName>
        <fullName evidence="6 7">Small ribosomal subunit protein uS4</fullName>
    </recommendedName>
</protein>
<dbReference type="Gene3D" id="3.10.290.10">
    <property type="entry name" value="RNA-binding S4 domain"/>
    <property type="match status" value="1"/>
</dbReference>
<dbReference type="InterPro" id="IPR036986">
    <property type="entry name" value="S4_RNA-bd_sf"/>
</dbReference>
<dbReference type="PANTHER" id="PTHR11831:SF4">
    <property type="entry name" value="SMALL RIBOSOMAL SUBUNIT PROTEIN US4M"/>
    <property type="match status" value="1"/>
</dbReference>
<feature type="domain" description="Small ribosomal subunit protein uS4 N-terminal" evidence="10">
    <location>
        <begin position="3"/>
        <end position="98"/>
    </location>
</feature>
<evidence type="ECO:0000259" key="9">
    <source>
        <dbReference type="SMART" id="SM00363"/>
    </source>
</evidence>
<dbReference type="SMART" id="SM00363">
    <property type="entry name" value="S4"/>
    <property type="match status" value="1"/>
</dbReference>
<comment type="subunit">
    <text evidence="7">Part of the 30S ribosomal subunit. Contacts protein S5. The interaction surface between S4 and S5 is involved in control of translational fidelity.</text>
</comment>
<dbReference type="InterPro" id="IPR002942">
    <property type="entry name" value="S4_RNA-bd"/>
</dbReference>
<comment type="similarity">
    <text evidence="1 7 8">Belongs to the universal ribosomal protein uS4 family.</text>
</comment>
<comment type="caution">
    <text evidence="11">The sequence shown here is derived from an EMBL/GenBank/DDBJ whole genome shotgun (WGS) entry which is preliminary data.</text>
</comment>
<dbReference type="CDD" id="cd00165">
    <property type="entry name" value="S4"/>
    <property type="match status" value="1"/>
</dbReference>
<reference evidence="11 12" key="1">
    <citation type="journal article" date="2016" name="Nat. Commun.">
        <title>Thousands of microbial genomes shed light on interconnected biogeochemical processes in an aquifer system.</title>
        <authorList>
            <person name="Anantharaman K."/>
            <person name="Brown C.T."/>
            <person name="Hug L.A."/>
            <person name="Sharon I."/>
            <person name="Castelle C.J."/>
            <person name="Probst A.J."/>
            <person name="Thomas B.C."/>
            <person name="Singh A."/>
            <person name="Wilkins M.J."/>
            <person name="Karaoz U."/>
            <person name="Brodie E.L."/>
            <person name="Williams K.H."/>
            <person name="Hubbard S.S."/>
            <person name="Banfield J.F."/>
        </authorList>
    </citation>
    <scope>NUCLEOTIDE SEQUENCE [LARGE SCALE GENOMIC DNA]</scope>
</reference>
<dbReference type="Pfam" id="PF01479">
    <property type="entry name" value="S4"/>
    <property type="match status" value="1"/>
</dbReference>
<dbReference type="PROSITE" id="PS00632">
    <property type="entry name" value="RIBOSOMAL_S4"/>
    <property type="match status" value="1"/>
</dbReference>
<evidence type="ECO:0000256" key="2">
    <source>
        <dbReference type="ARBA" id="ARBA00022730"/>
    </source>
</evidence>
<evidence type="ECO:0000256" key="1">
    <source>
        <dbReference type="ARBA" id="ARBA00007465"/>
    </source>
</evidence>
<comment type="function">
    <text evidence="7">One of the primary rRNA binding proteins, it binds directly to 16S rRNA where it nucleates assembly of the body of the 30S subunit.</text>
</comment>
<dbReference type="InterPro" id="IPR005709">
    <property type="entry name" value="Ribosomal_uS4_bac-type"/>
</dbReference>
<dbReference type="Proteomes" id="UP000177419">
    <property type="component" value="Unassembled WGS sequence"/>
</dbReference>
<evidence type="ECO:0000256" key="8">
    <source>
        <dbReference type="RuleBase" id="RU003699"/>
    </source>
</evidence>
<gene>
    <name evidence="7" type="primary">rpsD</name>
    <name evidence="11" type="ORF">A2746_01600</name>
</gene>
<sequence>MARYTGPREKIERRLGEKLYLKGERSYSQKSATIKKPYPPGVHGKNSFKKLSEFGQQLRAKQKIKNIYRLLEKQFKAYIKLAAASKSDPYALIVKKLESRLDNMVFRMGLAQSRDQARQLVSHGHIAVNGKKTNISSYEVRIGDTIGVLENSKKSQFFLSLAPQWLKKYESPAWLELDKEKMSAKVSSLPDLVESGLQTKDLQAIIEFYSR</sequence>
<evidence type="ECO:0000313" key="11">
    <source>
        <dbReference type="EMBL" id="OGN06021.1"/>
    </source>
</evidence>
<dbReference type="InterPro" id="IPR001912">
    <property type="entry name" value="Ribosomal_uS4_N"/>
</dbReference>
<keyword evidence="3 7" id="KW-0694">RNA-binding</keyword>
<dbReference type="SUPFAM" id="SSF55174">
    <property type="entry name" value="Alpha-L RNA-binding motif"/>
    <property type="match status" value="1"/>
</dbReference>
<dbReference type="PANTHER" id="PTHR11831">
    <property type="entry name" value="30S 40S RIBOSOMAL PROTEIN"/>
    <property type="match status" value="1"/>
</dbReference>
<dbReference type="NCBIfam" id="NF003717">
    <property type="entry name" value="PRK05327.1"/>
    <property type="match status" value="1"/>
</dbReference>
<dbReference type="NCBIfam" id="TIGR01017">
    <property type="entry name" value="rpsD_bact"/>
    <property type="match status" value="1"/>
</dbReference>
<dbReference type="Pfam" id="PF00163">
    <property type="entry name" value="Ribosomal_S4"/>
    <property type="match status" value="1"/>
</dbReference>
<dbReference type="PROSITE" id="PS50889">
    <property type="entry name" value="S4"/>
    <property type="match status" value="1"/>
</dbReference>
<dbReference type="HAMAP" id="MF_01306_B">
    <property type="entry name" value="Ribosomal_uS4_B"/>
    <property type="match status" value="1"/>
</dbReference>